<name>A0ABU7IVL3_9FLAO</name>
<evidence type="ECO:0000313" key="1">
    <source>
        <dbReference type="EMBL" id="MEE1977034.1"/>
    </source>
</evidence>
<dbReference type="Proteomes" id="UP001356308">
    <property type="component" value="Unassembled WGS sequence"/>
</dbReference>
<evidence type="ECO:0000313" key="2">
    <source>
        <dbReference type="Proteomes" id="UP001356308"/>
    </source>
</evidence>
<reference evidence="1 2" key="1">
    <citation type="submission" date="2024-01" db="EMBL/GenBank/DDBJ databases">
        <title>Maribacter spp. originated from different algae showed divergent polysaccharides utilization ability.</title>
        <authorList>
            <person name="Wang H."/>
            <person name="Wu Y."/>
        </authorList>
    </citation>
    <scope>NUCLEOTIDE SEQUENCE [LARGE SCALE GENOMIC DNA]</scope>
    <source>
        <strain evidence="1 2">PR1</strain>
    </source>
</reference>
<protein>
    <submittedName>
        <fullName evidence="1">DUF4249 domain-containing protein</fullName>
    </submittedName>
</protein>
<sequence>MTKLLRLGFLWICLLIFVISCIEPFEPQIINFKSALVVEATITDENKEQEIFITRTFPLDTTGVYGESGAKVQVLDSNGGAYDFSDQGQGRYVSNMSFAAQSGIGYRLNIVTTEGVTYTSTEEIAPNPTQIDSVYAVRDFKDDGAEEGMFIYLDSFDATGENKYYRYEYEETYKIIAPFWTNKELYLIPPDNLVDVRIRSQEEQVCFKTNRSADILQAKTDDFNEVRITQFPVRFINRNDFSISHRYSILVKQWIQTREAYVYYNTLNELSGSESVFSQIQTGFLEGNITSTDKNENVVGYFGVSSYDEKRIFFDYVDFFRGEDRPQYIVECPFLSNINALITDIERHATTYWDDNNGQYGNFSKPSPYIVVPVECGDCTVLGSNEVPEFWEE</sequence>
<dbReference type="Pfam" id="PF14054">
    <property type="entry name" value="DUF4249"/>
    <property type="match status" value="1"/>
</dbReference>
<organism evidence="1 2">
    <name type="scientific">Maribacter cobaltidurans</name>
    <dbReference type="NCBI Taxonomy" id="1178778"/>
    <lineage>
        <taxon>Bacteria</taxon>
        <taxon>Pseudomonadati</taxon>
        <taxon>Bacteroidota</taxon>
        <taxon>Flavobacteriia</taxon>
        <taxon>Flavobacteriales</taxon>
        <taxon>Flavobacteriaceae</taxon>
        <taxon>Maribacter</taxon>
    </lineage>
</organism>
<keyword evidence="2" id="KW-1185">Reference proteome</keyword>
<dbReference type="RefSeq" id="WP_272651729.1">
    <property type="nucleotide sequence ID" value="NZ_JAZDDG010000006.1"/>
</dbReference>
<proteinExistence type="predicted"/>
<dbReference type="EMBL" id="JAZDDG010000006">
    <property type="protein sequence ID" value="MEE1977034.1"/>
    <property type="molecule type" value="Genomic_DNA"/>
</dbReference>
<accession>A0ABU7IVL3</accession>
<dbReference type="InterPro" id="IPR025345">
    <property type="entry name" value="DUF4249"/>
</dbReference>
<dbReference type="PROSITE" id="PS51257">
    <property type="entry name" value="PROKAR_LIPOPROTEIN"/>
    <property type="match status" value="1"/>
</dbReference>
<gene>
    <name evidence="1" type="ORF">V1I91_13185</name>
</gene>
<comment type="caution">
    <text evidence="1">The sequence shown here is derived from an EMBL/GenBank/DDBJ whole genome shotgun (WGS) entry which is preliminary data.</text>
</comment>